<accession>A0A395MB15</accession>
<reference evidence="1 2" key="1">
    <citation type="journal article" date="2018" name="PLoS Pathog.">
        <title>Evolution of structural diversity of trichothecenes, a family of toxins produced by plant pathogenic and entomopathogenic fungi.</title>
        <authorList>
            <person name="Proctor R.H."/>
            <person name="McCormick S.P."/>
            <person name="Kim H.S."/>
            <person name="Cardoza R.E."/>
            <person name="Stanley A.M."/>
            <person name="Lindo L."/>
            <person name="Kelly A."/>
            <person name="Brown D.W."/>
            <person name="Lee T."/>
            <person name="Vaughan M.M."/>
            <person name="Alexander N.J."/>
            <person name="Busman M."/>
            <person name="Gutierrez S."/>
        </authorList>
    </citation>
    <scope>NUCLEOTIDE SEQUENCE [LARGE SCALE GENOMIC DNA]</scope>
    <source>
        <strain evidence="1 2">NRRL 13405</strain>
    </source>
</reference>
<gene>
    <name evidence="1" type="ORF">FIE12Z_10744</name>
</gene>
<evidence type="ECO:0000313" key="1">
    <source>
        <dbReference type="EMBL" id="RFN45016.1"/>
    </source>
</evidence>
<proteinExistence type="predicted"/>
<protein>
    <submittedName>
        <fullName evidence="1">Het-domain-containing protein</fullName>
    </submittedName>
</protein>
<name>A0A395MB15_9HYPO</name>
<dbReference type="PANTHER" id="PTHR33112">
    <property type="entry name" value="DOMAIN PROTEIN, PUTATIVE-RELATED"/>
    <property type="match status" value="1"/>
</dbReference>
<evidence type="ECO:0000313" key="2">
    <source>
        <dbReference type="Proteomes" id="UP000265631"/>
    </source>
</evidence>
<sequence>MHLIYEQASFTTVASNGQDANAPLAGLFSTRDPELVGEINLKNDSILMAPARPQLPDLLAGTVWATRGWTFQEDVLSRCCLYFTSTEVFYFCKEHLKQCPLTREAGNDGFRKYDGFGIGRFNEWRESYVLETRLSKTAYQAASPWKEGWSRFGKGSSCLRSRATVLDRNGTAEEVAQSETGTTKKVRSVEDECSFNFAAQHIPETGFHEEYAKFVTDYSQRQLSNPEDVVEAMIGILNKFDVTPNIEAHGMIGGQLEQDLLWVALKETSLRRRKGFPSWSWAGCIGPVVYETTAWGKSTRRWLFRPRQMRRPGRLTIYTYVAQVSSLTYKTSSIVRKDATAFNVPILVARIGNDDEEIAVIPDFTVTADPEGDFVLAMIGKGKREEETDNIGPSRPSYTLMTEYIVLLLMKRGEHFERVGLSLVPAERNIAEETRAARWKRSLMNKSLLKDVSKLRFGKKDYIDPPSCWVLQWVSLA</sequence>
<dbReference type="PANTHER" id="PTHR33112:SF12">
    <property type="entry name" value="HETEROKARYON INCOMPATIBILITY DOMAIN-CONTAINING PROTEIN"/>
    <property type="match status" value="1"/>
</dbReference>
<comment type="caution">
    <text evidence="1">The sequence shown here is derived from an EMBL/GenBank/DDBJ whole genome shotgun (WGS) entry which is preliminary data.</text>
</comment>
<keyword evidence="2" id="KW-1185">Reference proteome</keyword>
<dbReference type="Proteomes" id="UP000265631">
    <property type="component" value="Unassembled WGS sequence"/>
</dbReference>
<dbReference type="STRING" id="2594813.A0A395MB15"/>
<organism evidence="1 2">
    <name type="scientific">Fusarium flagelliforme</name>
    <dbReference type="NCBI Taxonomy" id="2675880"/>
    <lineage>
        <taxon>Eukaryota</taxon>
        <taxon>Fungi</taxon>
        <taxon>Dikarya</taxon>
        <taxon>Ascomycota</taxon>
        <taxon>Pezizomycotina</taxon>
        <taxon>Sordariomycetes</taxon>
        <taxon>Hypocreomycetidae</taxon>
        <taxon>Hypocreales</taxon>
        <taxon>Nectriaceae</taxon>
        <taxon>Fusarium</taxon>
        <taxon>Fusarium incarnatum-equiseti species complex</taxon>
    </lineage>
</organism>
<dbReference type="AlphaFoldDB" id="A0A395MB15"/>
<dbReference type="EMBL" id="PXXK01000381">
    <property type="protein sequence ID" value="RFN45016.1"/>
    <property type="molecule type" value="Genomic_DNA"/>
</dbReference>